<dbReference type="EMBL" id="BTPU01000018">
    <property type="protein sequence ID" value="GMQ61932.1"/>
    <property type="molecule type" value="Genomic_DNA"/>
</dbReference>
<accession>A0ACB5UG68</accession>
<organism evidence="1 2">
    <name type="scientific">Vallitalea maricola</name>
    <dbReference type="NCBI Taxonomy" id="3074433"/>
    <lineage>
        <taxon>Bacteria</taxon>
        <taxon>Bacillati</taxon>
        <taxon>Bacillota</taxon>
        <taxon>Clostridia</taxon>
        <taxon>Lachnospirales</taxon>
        <taxon>Vallitaleaceae</taxon>
        <taxon>Vallitalea</taxon>
    </lineage>
</organism>
<sequence length="619" mass="71649">MKYKHTKVVHRVIGFILAILVPILFIVTILFFQTKASMQQRSLKALDFSAREVQDKIDETVHNIYSVSDSFAKDQRLIKELDQSYGPEKVIEKRVAVLKIANQIFNGYNRLNNNEQIAAIYTVRKNGDTELFNIVDANYDGSEQIKRLENMGITNKERLTHFFWYPLQENFLKETPYDDLRKDNVIFGTRRIYSALRAGYPYIHIFALREESLYLKYADIAAQEDGKIYIITNSGVLLSSSDLNVIASKEIRPEILKSILDRSGNQFSMTVDSVRYSMSIAESDVNDWMTVLMVPIENAVDDVNKLYFRITWIIIISILGCGVMILYFFKRFTYPIAELSESMMEVNHGNLNAYVQVKADSEIGNMIDSYNDMLRSINHNIKEKLLMEKKKKELEMEVLMNQINPHFLYNTLETIVWKSNEAGRQDIGRIAASLGRMYRLSISDGEALVKISREIEHLMAYINIQKSRYDDLFECELLMDAEAIRDLYSLKLILQPVAENAFLYALDEQEHTMKLRIKVVVRSDEVRFVITDNGIGMDKEKLVAVREQIRYGKRDLQQKNHQPRKSTGIGLHNISDRLRLYFGVENGVRIYSKKGLGTVCIITIPKMTFKDIEILEDND</sequence>
<protein>
    <submittedName>
        <fullName evidence="1">Sensor histidine kinase</fullName>
    </submittedName>
</protein>
<comment type="caution">
    <text evidence="1">The sequence shown here is derived from an EMBL/GenBank/DDBJ whole genome shotgun (WGS) entry which is preliminary data.</text>
</comment>
<name>A0ACB5UG68_9FIRM</name>
<proteinExistence type="predicted"/>
<reference evidence="1" key="1">
    <citation type="submission" date="2023-09" db="EMBL/GenBank/DDBJ databases">
        <title>Vallitalea sediminicola and Vallitalea maricola sp. nov., anaerobic bacteria isolated from marine sediment.</title>
        <authorList>
            <person name="Hirano S."/>
            <person name="Maeda A."/>
            <person name="Terahara T."/>
            <person name="Mori K."/>
            <person name="Hamada M."/>
            <person name="Matsumoto R."/>
            <person name="Kobayashi T."/>
        </authorList>
    </citation>
    <scope>NUCLEOTIDE SEQUENCE</scope>
    <source>
        <strain evidence="1">AN17-2</strain>
    </source>
</reference>
<gene>
    <name evidence="1" type="ORF">AN2V17_11620</name>
</gene>
<keyword evidence="1" id="KW-0808">Transferase</keyword>
<keyword evidence="1" id="KW-0418">Kinase</keyword>
<evidence type="ECO:0000313" key="1">
    <source>
        <dbReference type="EMBL" id="GMQ61932.1"/>
    </source>
</evidence>
<keyword evidence="2" id="KW-1185">Reference proteome</keyword>
<dbReference type="Proteomes" id="UP001374599">
    <property type="component" value="Unassembled WGS sequence"/>
</dbReference>
<evidence type="ECO:0000313" key="2">
    <source>
        <dbReference type="Proteomes" id="UP001374599"/>
    </source>
</evidence>